<evidence type="ECO:0000256" key="2">
    <source>
        <dbReference type="ARBA" id="ARBA00022552"/>
    </source>
</evidence>
<dbReference type="EC" id="2.1.1.199" evidence="6"/>
<evidence type="ECO:0000256" key="5">
    <source>
        <dbReference type="ARBA" id="ARBA00022691"/>
    </source>
</evidence>
<comment type="similarity">
    <text evidence="1 6">Belongs to the methyltransferase superfamily. RsmH family.</text>
</comment>
<keyword evidence="2 6" id="KW-0698">rRNA processing</keyword>
<feature type="binding site" evidence="6">
    <location>
        <begin position="51"/>
        <end position="53"/>
    </location>
    <ligand>
        <name>S-adenosyl-L-methionine</name>
        <dbReference type="ChEBI" id="CHEBI:59789"/>
    </ligand>
</feature>
<feature type="binding site" evidence="6">
    <location>
        <position position="118"/>
    </location>
    <ligand>
        <name>S-adenosyl-L-methionine</name>
        <dbReference type="ChEBI" id="CHEBI:59789"/>
    </ligand>
</feature>
<keyword evidence="3 6" id="KW-0489">Methyltransferase</keyword>
<dbReference type="NCBIfam" id="TIGR00006">
    <property type="entry name" value="16S rRNA (cytosine(1402)-N(4))-methyltransferase RsmH"/>
    <property type="match status" value="1"/>
</dbReference>
<proteinExistence type="inferred from homology"/>
<dbReference type="EMBL" id="BSDI01000089">
    <property type="protein sequence ID" value="GLI03558.1"/>
    <property type="molecule type" value="Genomic_DNA"/>
</dbReference>
<feature type="region of interest" description="Disordered" evidence="7">
    <location>
        <begin position="330"/>
        <end position="386"/>
    </location>
</feature>
<evidence type="ECO:0000256" key="6">
    <source>
        <dbReference type="HAMAP-Rule" id="MF_01007"/>
    </source>
</evidence>
<feature type="compositionally biased region" description="Basic and acidic residues" evidence="7">
    <location>
        <begin position="359"/>
        <end position="386"/>
    </location>
</feature>
<dbReference type="SUPFAM" id="SSF53335">
    <property type="entry name" value="S-adenosyl-L-methionine-dependent methyltransferases"/>
    <property type="match status" value="1"/>
</dbReference>
<dbReference type="InterPro" id="IPR002903">
    <property type="entry name" value="RsmH"/>
</dbReference>
<evidence type="ECO:0000256" key="1">
    <source>
        <dbReference type="ARBA" id="ARBA00010396"/>
    </source>
</evidence>
<keyword evidence="6" id="KW-0963">Cytoplasm</keyword>
<comment type="function">
    <text evidence="6">Specifically methylates the N4 position of cytidine in position 1402 (C1402) of 16S rRNA.</text>
</comment>
<reference evidence="8" key="1">
    <citation type="submission" date="2022-12" db="EMBL/GenBank/DDBJ databases">
        <title>New Phytohabitans aurantiacus sp. RD004123 nov., an actinomycete isolated from soil.</title>
        <authorList>
            <person name="Triningsih D.W."/>
            <person name="Harunari E."/>
            <person name="Igarashi Y."/>
        </authorList>
    </citation>
    <scope>NUCLEOTIDE SEQUENCE</scope>
    <source>
        <strain evidence="8">RD004123</strain>
    </source>
</reference>
<feature type="binding site" evidence="6">
    <location>
        <position position="125"/>
    </location>
    <ligand>
        <name>S-adenosyl-L-methionine</name>
        <dbReference type="ChEBI" id="CHEBI:59789"/>
    </ligand>
</feature>
<dbReference type="Gene3D" id="3.40.50.150">
    <property type="entry name" value="Vaccinia Virus protein VP39"/>
    <property type="match status" value="1"/>
</dbReference>
<dbReference type="GO" id="GO:0008168">
    <property type="term" value="F:methyltransferase activity"/>
    <property type="evidence" value="ECO:0007669"/>
    <property type="project" value="UniProtKB-KW"/>
</dbReference>
<dbReference type="Proteomes" id="UP001144280">
    <property type="component" value="Unassembled WGS sequence"/>
</dbReference>
<sequence length="386" mass="41826">MWDDAGLGVDMGELRGTHVPVLLDRCLGLLSPALDRNDDETVHIDATLGLGGHAEAVLAAHPRTVLIGLDRDQEALAHARARLEPYANRTHLVHAVYDELPDVLERLGYERVDGVLFDLGVSSLQLDAPDRGFAYAQDAPLDMRMDQSRGITAEEVVNTYGVPELARVLRVYGEEKFAVRIANAIARERAKAPITSSALLAALVRDAIPAAARRTGGHPAKRSFQALRIEVNGELAVLESALPAALDALAPGGRVVVMSYHSLEDRITKRALAERAHSTGPVDLPVELPGSGPTLRLLTRGAELPSDDEVAANPRAASVRLRAAERIDESVGNQRSVGTARERSRHRIPPLRQPQHKSQPHEKRQSKRDGGHASRQGDKQDKGEAT</sequence>
<feature type="binding site" evidence="6">
    <location>
        <position position="97"/>
    </location>
    <ligand>
        <name>S-adenosyl-L-methionine</name>
        <dbReference type="ChEBI" id="CHEBI:59789"/>
    </ligand>
</feature>
<evidence type="ECO:0000313" key="9">
    <source>
        <dbReference type="Proteomes" id="UP001144280"/>
    </source>
</evidence>
<comment type="catalytic activity">
    <reaction evidence="6">
        <text>cytidine(1402) in 16S rRNA + S-adenosyl-L-methionine = N(4)-methylcytidine(1402) in 16S rRNA + S-adenosyl-L-homocysteine + H(+)</text>
        <dbReference type="Rhea" id="RHEA:42928"/>
        <dbReference type="Rhea" id="RHEA-COMP:10286"/>
        <dbReference type="Rhea" id="RHEA-COMP:10287"/>
        <dbReference type="ChEBI" id="CHEBI:15378"/>
        <dbReference type="ChEBI" id="CHEBI:57856"/>
        <dbReference type="ChEBI" id="CHEBI:59789"/>
        <dbReference type="ChEBI" id="CHEBI:74506"/>
        <dbReference type="ChEBI" id="CHEBI:82748"/>
        <dbReference type="EC" id="2.1.1.199"/>
    </reaction>
</comment>
<feature type="binding site" evidence="6">
    <location>
        <position position="70"/>
    </location>
    <ligand>
        <name>S-adenosyl-L-methionine</name>
        <dbReference type="ChEBI" id="CHEBI:59789"/>
    </ligand>
</feature>
<dbReference type="HAMAP" id="MF_01007">
    <property type="entry name" value="16SrRNA_methyltr_H"/>
    <property type="match status" value="1"/>
</dbReference>
<dbReference type="PANTHER" id="PTHR11265">
    <property type="entry name" value="S-ADENOSYL-METHYLTRANSFERASE MRAW"/>
    <property type="match status" value="1"/>
</dbReference>
<evidence type="ECO:0000256" key="7">
    <source>
        <dbReference type="SAM" id="MobiDB-lite"/>
    </source>
</evidence>
<name>A0ABQ5RBD6_9ACTN</name>
<dbReference type="PANTHER" id="PTHR11265:SF0">
    <property type="entry name" value="12S RRNA N4-METHYLCYTIDINE METHYLTRANSFERASE"/>
    <property type="match status" value="1"/>
</dbReference>
<organism evidence="8 9">
    <name type="scientific">Phytohabitans aurantiacus</name>
    <dbReference type="NCBI Taxonomy" id="3016789"/>
    <lineage>
        <taxon>Bacteria</taxon>
        <taxon>Bacillati</taxon>
        <taxon>Actinomycetota</taxon>
        <taxon>Actinomycetes</taxon>
        <taxon>Micromonosporales</taxon>
        <taxon>Micromonosporaceae</taxon>
    </lineage>
</organism>
<evidence type="ECO:0000256" key="4">
    <source>
        <dbReference type="ARBA" id="ARBA00022679"/>
    </source>
</evidence>
<gene>
    <name evidence="6 8" type="primary">rsmH</name>
    <name evidence="8" type="ORF">Pa4123_88360</name>
</gene>
<evidence type="ECO:0000256" key="3">
    <source>
        <dbReference type="ARBA" id="ARBA00022603"/>
    </source>
</evidence>
<keyword evidence="9" id="KW-1185">Reference proteome</keyword>
<evidence type="ECO:0000313" key="8">
    <source>
        <dbReference type="EMBL" id="GLI03558.1"/>
    </source>
</evidence>
<accession>A0ABQ5RBD6</accession>
<dbReference type="InterPro" id="IPR023397">
    <property type="entry name" value="SAM-dep_MeTrfase_MraW_recog"/>
</dbReference>
<keyword evidence="5 6" id="KW-0949">S-adenosyl-L-methionine</keyword>
<dbReference type="Pfam" id="PF01795">
    <property type="entry name" value="Methyltransf_5"/>
    <property type="match status" value="1"/>
</dbReference>
<keyword evidence="4 6" id="KW-0808">Transferase</keyword>
<dbReference type="SUPFAM" id="SSF81799">
    <property type="entry name" value="Putative methyltransferase TM0872, insert domain"/>
    <property type="match status" value="1"/>
</dbReference>
<dbReference type="GO" id="GO:0032259">
    <property type="term" value="P:methylation"/>
    <property type="evidence" value="ECO:0007669"/>
    <property type="project" value="UniProtKB-KW"/>
</dbReference>
<comment type="caution">
    <text evidence="8">The sequence shown here is derived from an EMBL/GenBank/DDBJ whole genome shotgun (WGS) entry which is preliminary data.</text>
</comment>
<comment type="subcellular location">
    <subcellularLocation>
        <location evidence="6">Cytoplasm</location>
    </subcellularLocation>
</comment>
<dbReference type="InterPro" id="IPR029063">
    <property type="entry name" value="SAM-dependent_MTases_sf"/>
</dbReference>
<protein>
    <recommendedName>
        <fullName evidence="6">Ribosomal RNA small subunit methyltransferase H</fullName>
        <ecNumber evidence="6">2.1.1.199</ecNumber>
    </recommendedName>
    <alternativeName>
        <fullName evidence="6">16S rRNA m(4)C1402 methyltransferase</fullName>
    </alternativeName>
    <alternativeName>
        <fullName evidence="6">rRNA (cytosine-N(4)-)-methyltransferase RsmH</fullName>
    </alternativeName>
</protein>
<dbReference type="Gene3D" id="1.10.150.170">
    <property type="entry name" value="Putative methyltransferase TM0872, insert domain"/>
    <property type="match status" value="1"/>
</dbReference>